<proteinExistence type="predicted"/>
<dbReference type="Proteomes" id="UP000199372">
    <property type="component" value="Unassembled WGS sequence"/>
</dbReference>
<organism evidence="1 2">
    <name type="scientific">Palleronia pelagia</name>
    <dbReference type="NCBI Taxonomy" id="387096"/>
    <lineage>
        <taxon>Bacteria</taxon>
        <taxon>Pseudomonadati</taxon>
        <taxon>Pseudomonadota</taxon>
        <taxon>Alphaproteobacteria</taxon>
        <taxon>Rhodobacterales</taxon>
        <taxon>Roseobacteraceae</taxon>
        <taxon>Palleronia</taxon>
    </lineage>
</organism>
<accession>A0A1H8MEA3</accession>
<dbReference type="RefSeq" id="WP_091846865.1">
    <property type="nucleotide sequence ID" value="NZ_FOCM01000016.1"/>
</dbReference>
<dbReference type="AlphaFoldDB" id="A0A1H8MEA3"/>
<evidence type="ECO:0000313" key="2">
    <source>
        <dbReference type="Proteomes" id="UP000199372"/>
    </source>
</evidence>
<dbReference type="OrthoDB" id="8455748at2"/>
<sequence>MSDMTAHIKCDVEIDVSGPNDRTVVKWTADTLRRIADRLEADSYEDGHHDVSDNSGRPVGTVYFDFYDSD</sequence>
<protein>
    <submittedName>
        <fullName evidence="1">Uncharacterized protein</fullName>
    </submittedName>
</protein>
<gene>
    <name evidence="1" type="ORF">SAMN04488011_1167</name>
</gene>
<reference evidence="2" key="1">
    <citation type="submission" date="2016-10" db="EMBL/GenBank/DDBJ databases">
        <authorList>
            <person name="Varghese N."/>
            <person name="Submissions S."/>
        </authorList>
    </citation>
    <scope>NUCLEOTIDE SEQUENCE [LARGE SCALE GENOMIC DNA]</scope>
    <source>
        <strain evidence="2">DSM 26893</strain>
    </source>
</reference>
<dbReference type="EMBL" id="FOCM01000016">
    <property type="protein sequence ID" value="SEO15695.1"/>
    <property type="molecule type" value="Genomic_DNA"/>
</dbReference>
<evidence type="ECO:0000313" key="1">
    <source>
        <dbReference type="EMBL" id="SEO15695.1"/>
    </source>
</evidence>
<keyword evidence="2" id="KW-1185">Reference proteome</keyword>
<name>A0A1H8MEA3_9RHOB</name>